<feature type="region of interest" description="Disordered" evidence="2">
    <location>
        <begin position="442"/>
        <end position="467"/>
    </location>
</feature>
<dbReference type="Pfam" id="PF13432">
    <property type="entry name" value="TPR_16"/>
    <property type="match status" value="1"/>
</dbReference>
<accession>A0ABR1B7V3</accession>
<gene>
    <name evidence="4" type="ORF">RUM44_008213</name>
</gene>
<keyword evidence="3" id="KW-1133">Transmembrane helix</keyword>
<keyword evidence="5" id="KW-1185">Reference proteome</keyword>
<dbReference type="Gene3D" id="1.25.40.10">
    <property type="entry name" value="Tetratricopeptide repeat domain"/>
    <property type="match status" value="1"/>
</dbReference>
<evidence type="ECO:0000256" key="3">
    <source>
        <dbReference type="SAM" id="Phobius"/>
    </source>
</evidence>
<evidence type="ECO:0000313" key="4">
    <source>
        <dbReference type="EMBL" id="KAK6637791.1"/>
    </source>
</evidence>
<keyword evidence="3" id="KW-0472">Membrane</keyword>
<evidence type="ECO:0000256" key="2">
    <source>
        <dbReference type="SAM" id="MobiDB-lite"/>
    </source>
</evidence>
<dbReference type="SMART" id="SM00028">
    <property type="entry name" value="TPR"/>
    <property type="match status" value="3"/>
</dbReference>
<feature type="compositionally biased region" description="Low complexity" evidence="2">
    <location>
        <begin position="445"/>
        <end position="457"/>
    </location>
</feature>
<dbReference type="InterPro" id="IPR011990">
    <property type="entry name" value="TPR-like_helical_dom_sf"/>
</dbReference>
<keyword evidence="1" id="KW-0802">TPR repeat</keyword>
<evidence type="ECO:0000256" key="1">
    <source>
        <dbReference type="PROSITE-ProRule" id="PRU00339"/>
    </source>
</evidence>
<dbReference type="Pfam" id="PF13414">
    <property type="entry name" value="TPR_11"/>
    <property type="match status" value="1"/>
</dbReference>
<feature type="transmembrane region" description="Helical" evidence="3">
    <location>
        <begin position="43"/>
        <end position="61"/>
    </location>
</feature>
<feature type="transmembrane region" description="Helical" evidence="3">
    <location>
        <begin position="68"/>
        <end position="87"/>
    </location>
</feature>
<sequence length="516" mass="58498">MMMMMMNQKHSPLVLGLSLLVLPFLPATNLVVTVGFVVAERLLYIPSLGWTILVVYGLQLLRLKQKLLCPMPLIILVILIFCGRTLLRNRDWNSRESLIRSGLKTLPQNAKMHYNFANFLRDSGNLESAAVHYKEALRLWPAYASAHNNLGAIMNRPEDAEQHFLAAIRYSPHHVNAYYNLGQVYRESLNDTSAGFALLSATFSEELHRALDPAENLVTEISTLNSVLDSFKKVNRSSDALQMLESCIKIDTSYTPAYLLMAKLHDVDGRKKMVGQLLRQVVQLHPENPDHLAEYAGWLYDQGLKLISLKYYQRALRHVAPHRKSLLGMTKILRAQGQLPRVHQITLRSHIMARAERGNQIFTGDLYFRSWQLQREFQQLSNSPNIQDIGNTFIQVPHIKRLNSESSSLVDELSKELHGNKNMSNNPFLHLYKSLELNKRNCTTSKSPSQGESSKSKCTPVTEGGSSTRITIIQGNHRLEPPYDFVTKNAKTGARRVLCFPLVLNKFVGEESEVPT</sequence>
<name>A0ABR1B7V3_POLSC</name>
<dbReference type="EMBL" id="JAWJWF010000002">
    <property type="protein sequence ID" value="KAK6637791.1"/>
    <property type="molecule type" value="Genomic_DNA"/>
</dbReference>
<reference evidence="4 5" key="1">
    <citation type="submission" date="2023-09" db="EMBL/GenBank/DDBJ databases">
        <title>Genomes of two closely related lineages of the louse Polyplax serrata with different host specificities.</title>
        <authorList>
            <person name="Martinu J."/>
            <person name="Tarabai H."/>
            <person name="Stefka J."/>
            <person name="Hypsa V."/>
        </authorList>
    </citation>
    <scope>NUCLEOTIDE SEQUENCE [LARGE SCALE GENOMIC DNA]</scope>
    <source>
        <strain evidence="4">98ZLc_SE</strain>
    </source>
</reference>
<dbReference type="InterPro" id="IPR019734">
    <property type="entry name" value="TPR_rpt"/>
</dbReference>
<dbReference type="Proteomes" id="UP001359485">
    <property type="component" value="Unassembled WGS sequence"/>
</dbReference>
<evidence type="ECO:0000313" key="5">
    <source>
        <dbReference type="Proteomes" id="UP001359485"/>
    </source>
</evidence>
<dbReference type="PANTHER" id="PTHR44809">
    <property type="match status" value="1"/>
</dbReference>
<proteinExistence type="predicted"/>
<dbReference type="InterPro" id="IPR052943">
    <property type="entry name" value="TMTC_O-mannosyl-trnsfr"/>
</dbReference>
<protein>
    <submittedName>
        <fullName evidence="4">Uncharacterized protein</fullName>
    </submittedName>
</protein>
<feature type="repeat" description="TPR" evidence="1">
    <location>
        <begin position="110"/>
        <end position="143"/>
    </location>
</feature>
<organism evidence="4 5">
    <name type="scientific">Polyplax serrata</name>
    <name type="common">Common mouse louse</name>
    <dbReference type="NCBI Taxonomy" id="468196"/>
    <lineage>
        <taxon>Eukaryota</taxon>
        <taxon>Metazoa</taxon>
        <taxon>Ecdysozoa</taxon>
        <taxon>Arthropoda</taxon>
        <taxon>Hexapoda</taxon>
        <taxon>Insecta</taxon>
        <taxon>Pterygota</taxon>
        <taxon>Neoptera</taxon>
        <taxon>Paraneoptera</taxon>
        <taxon>Psocodea</taxon>
        <taxon>Troctomorpha</taxon>
        <taxon>Phthiraptera</taxon>
        <taxon>Anoplura</taxon>
        <taxon>Polyplacidae</taxon>
        <taxon>Polyplax</taxon>
    </lineage>
</organism>
<comment type="caution">
    <text evidence="4">The sequence shown here is derived from an EMBL/GenBank/DDBJ whole genome shotgun (WGS) entry which is preliminary data.</text>
</comment>
<dbReference type="SUPFAM" id="SSF48452">
    <property type="entry name" value="TPR-like"/>
    <property type="match status" value="1"/>
</dbReference>
<dbReference type="PANTHER" id="PTHR44809:SF1">
    <property type="entry name" value="PROTEIN O-MANNOSYL-TRANSFERASE TMTC1"/>
    <property type="match status" value="1"/>
</dbReference>
<keyword evidence="3" id="KW-0812">Transmembrane</keyword>
<dbReference type="PROSITE" id="PS50005">
    <property type="entry name" value="TPR"/>
    <property type="match status" value="1"/>
</dbReference>